<keyword evidence="1" id="KW-1133">Transmembrane helix</keyword>
<dbReference type="PANTHER" id="PTHR31414">
    <property type="entry name" value="TRANSMEMBRANE PROTEIN DDB_G0292058"/>
    <property type="match status" value="1"/>
</dbReference>
<feature type="transmembrane region" description="Helical" evidence="1">
    <location>
        <begin position="456"/>
        <end position="482"/>
    </location>
</feature>
<comment type="caution">
    <text evidence="3">The sequence shown here is derived from an EMBL/GenBank/DDBJ whole genome shotgun (WGS) entry which is preliminary data.</text>
</comment>
<organism evidence="3 4">
    <name type="scientific">Entamoeba histolytica</name>
    <dbReference type="NCBI Taxonomy" id="5759"/>
    <lineage>
        <taxon>Eukaryota</taxon>
        <taxon>Amoebozoa</taxon>
        <taxon>Evosea</taxon>
        <taxon>Archamoebae</taxon>
        <taxon>Mastigamoebida</taxon>
        <taxon>Entamoebidae</taxon>
        <taxon>Entamoeba</taxon>
    </lineage>
</organism>
<dbReference type="GO" id="GO:0016020">
    <property type="term" value="C:membrane"/>
    <property type="evidence" value="ECO:0007669"/>
    <property type="project" value="TreeGrafter"/>
</dbReference>
<feature type="transmembrane region" description="Helical" evidence="1">
    <location>
        <begin position="85"/>
        <end position="104"/>
    </location>
</feature>
<evidence type="ECO:0000256" key="1">
    <source>
        <dbReference type="SAM" id="Phobius"/>
    </source>
</evidence>
<sequence>MIYIILLFAIASLAKSPLSDENRDYFKTKTEHKRTLFFSNDWTKTTVDNFQFAAVPFPPKSSSQIYDETKINYNQYEDALILEGWWFLVMACAVVVISFLWYLARPCLGGVRGTQGCFCPKPFKKASGEGYSYIHVKWCQIIIIGCFIISIILILLLIMYNASIRAKINAVRTSSDNTVDSVDRNIRIVQSAFNDMPFESQKADFDNKIKMMSYIKDGVEKGVGSLSDYVKEYNRSREGLELFAIYITSFMLGLLLFAACTFHYQMASGLSIFGWLLAAVFIIAAAVTYPMDIAVADACLVGDKILNSNSYETQSVVLYYFPINDPSVTQMIGLFEDKLLPETISKMKLFLEEHCGKELLCNSFPADSLTVSNYNDYRNVPFIHNTTTLYSYSSCTQYCDSANKKVAKEYGDYYSTIDAINSCIKGPLESLRHGEPFESYLFNVMSFMCTKDLHTYTFVTTCLSCAVGLVIWIISFISMLAGKRFNKHNRSRATEKEIAFRGTANQYELPNFNLIDY</sequence>
<feature type="transmembrane region" description="Helical" evidence="1">
    <location>
        <begin position="141"/>
        <end position="160"/>
    </location>
</feature>
<keyword evidence="1" id="KW-0472">Membrane</keyword>
<name>A0A5K1UBE6_ENTHI</name>
<dbReference type="PANTHER" id="PTHR31414:SF18">
    <property type="entry name" value="TRANSMEMBRANE PROTEIN-RELATED"/>
    <property type="match status" value="1"/>
</dbReference>
<dbReference type="OMA" id="LYYFPVN"/>
<protein>
    <submittedName>
        <fullName evidence="3">Uncharacterized protein</fullName>
    </submittedName>
</protein>
<dbReference type="VEuPathDB" id="AmoebaDB:EHI_158120"/>
<evidence type="ECO:0000256" key="2">
    <source>
        <dbReference type="SAM" id="SignalP"/>
    </source>
</evidence>
<dbReference type="Proteomes" id="UP000078387">
    <property type="component" value="Unassembled WGS sequence"/>
</dbReference>
<dbReference type="VEuPathDB" id="AmoebaDB:KM1_011800"/>
<reference evidence="3 4" key="1">
    <citation type="submission" date="2016-05" db="EMBL/GenBank/DDBJ databases">
        <title>First whole genome sequencing of Entamoeba histolytica HM1:IMSS-clone-6.</title>
        <authorList>
            <person name="Mukherjee Avik.K."/>
            <person name="Izumyama S."/>
            <person name="Nakada-Tsukui K."/>
            <person name="Nozaki T."/>
        </authorList>
    </citation>
    <scope>NUCLEOTIDE SEQUENCE [LARGE SCALE GENOMIC DNA]</scope>
    <source>
        <strain evidence="3 4">HM1:IMSS clone 6</strain>
    </source>
</reference>
<accession>A0A5K1UBE6</accession>
<dbReference type="InterPro" id="IPR040283">
    <property type="entry name" value="DDB_G0292058-like"/>
</dbReference>
<dbReference type="AlphaFoldDB" id="A0A5K1UBE6"/>
<dbReference type="VEuPathDB" id="AmoebaDB:EHI7A_002940"/>
<feature type="signal peptide" evidence="2">
    <location>
        <begin position="1"/>
        <end position="19"/>
    </location>
</feature>
<gene>
    <name evidence="3" type="ORF">CL6EHI_158120</name>
</gene>
<evidence type="ECO:0000313" key="3">
    <source>
        <dbReference type="EMBL" id="GAT95433.1"/>
    </source>
</evidence>
<dbReference type="EMBL" id="BDEQ01000001">
    <property type="protein sequence ID" value="GAT95433.1"/>
    <property type="molecule type" value="Genomic_DNA"/>
</dbReference>
<dbReference type="VEuPathDB" id="AmoebaDB:EHI5A_007580"/>
<dbReference type="VEuPathDB" id="AmoebaDB:EHI8A_001610"/>
<evidence type="ECO:0000313" key="4">
    <source>
        <dbReference type="Proteomes" id="UP000078387"/>
    </source>
</evidence>
<keyword evidence="1" id="KW-0812">Transmembrane</keyword>
<feature type="transmembrane region" description="Helical" evidence="1">
    <location>
        <begin position="269"/>
        <end position="289"/>
    </location>
</feature>
<proteinExistence type="predicted"/>
<feature type="transmembrane region" description="Helical" evidence="1">
    <location>
        <begin position="243"/>
        <end position="262"/>
    </location>
</feature>
<keyword evidence="2" id="KW-0732">Signal</keyword>
<feature type="chain" id="PRO_5023820381" evidence="2">
    <location>
        <begin position="20"/>
        <end position="517"/>
    </location>
</feature>